<keyword evidence="2" id="KW-0436">Ligase</keyword>
<evidence type="ECO:0000256" key="2">
    <source>
        <dbReference type="ARBA" id="ARBA00022598"/>
    </source>
</evidence>
<dbReference type="GO" id="GO:0005524">
    <property type="term" value="F:ATP binding"/>
    <property type="evidence" value="ECO:0007669"/>
    <property type="project" value="UniProtKB-KW"/>
</dbReference>
<dbReference type="OrthoDB" id="5212574at2759"/>
<dbReference type="PANTHER" id="PTHR11136">
    <property type="entry name" value="FOLYLPOLYGLUTAMATE SYNTHASE-RELATED"/>
    <property type="match status" value="1"/>
</dbReference>
<dbReference type="GO" id="GO:0046872">
    <property type="term" value="F:metal ion binding"/>
    <property type="evidence" value="ECO:0007669"/>
    <property type="project" value="UniProtKB-KW"/>
</dbReference>
<keyword evidence="4" id="KW-0547">Nucleotide-binding</keyword>
<gene>
    <name evidence="8" type="ORF">K504DRAFT_458544</name>
</gene>
<keyword evidence="9" id="KW-1185">Reference proteome</keyword>
<evidence type="ECO:0000313" key="8">
    <source>
        <dbReference type="EMBL" id="KAF2707085.1"/>
    </source>
</evidence>
<dbReference type="Gene3D" id="3.90.190.20">
    <property type="entry name" value="Mur ligase, C-terminal domain"/>
    <property type="match status" value="1"/>
</dbReference>
<dbReference type="GO" id="GO:0008841">
    <property type="term" value="F:dihydrofolate synthase activity"/>
    <property type="evidence" value="ECO:0007669"/>
    <property type="project" value="TreeGrafter"/>
</dbReference>
<dbReference type="GO" id="GO:0005829">
    <property type="term" value="C:cytosol"/>
    <property type="evidence" value="ECO:0007669"/>
    <property type="project" value="TreeGrafter"/>
</dbReference>
<dbReference type="InterPro" id="IPR036615">
    <property type="entry name" value="Mur_ligase_C_dom_sf"/>
</dbReference>
<accession>A0A6G1K3I5</accession>
<evidence type="ECO:0000256" key="5">
    <source>
        <dbReference type="ARBA" id="ARBA00022840"/>
    </source>
</evidence>
<evidence type="ECO:0000256" key="1">
    <source>
        <dbReference type="ARBA" id="ARBA00008276"/>
    </source>
</evidence>
<evidence type="ECO:0000256" key="7">
    <source>
        <dbReference type="SAM" id="MobiDB-lite"/>
    </source>
</evidence>
<feature type="compositionally biased region" description="Basic and acidic residues" evidence="7">
    <location>
        <begin position="609"/>
        <end position="619"/>
    </location>
</feature>
<proteinExistence type="inferred from homology"/>
<evidence type="ECO:0000313" key="9">
    <source>
        <dbReference type="Proteomes" id="UP000799428"/>
    </source>
</evidence>
<dbReference type="InterPro" id="IPR001645">
    <property type="entry name" value="Folylpolyglutamate_synth"/>
</dbReference>
<dbReference type="Proteomes" id="UP000799428">
    <property type="component" value="Unassembled WGS sequence"/>
</dbReference>
<dbReference type="GO" id="GO:0004326">
    <property type="term" value="F:tetrahydrofolylpolyglutamate synthase activity"/>
    <property type="evidence" value="ECO:0007669"/>
    <property type="project" value="InterPro"/>
</dbReference>
<protein>
    <submittedName>
        <fullName evidence="8">FolC bifunctional protein</fullName>
    </submittedName>
</protein>
<keyword evidence="3" id="KW-0479">Metal-binding</keyword>
<dbReference type="AlphaFoldDB" id="A0A6G1K3I5"/>
<evidence type="ECO:0000256" key="4">
    <source>
        <dbReference type="ARBA" id="ARBA00022741"/>
    </source>
</evidence>
<evidence type="ECO:0000256" key="6">
    <source>
        <dbReference type="ARBA" id="ARBA00022842"/>
    </source>
</evidence>
<dbReference type="PANTHER" id="PTHR11136:SF0">
    <property type="entry name" value="DIHYDROFOLATE SYNTHETASE-RELATED"/>
    <property type="match status" value="1"/>
</dbReference>
<feature type="compositionally biased region" description="Polar residues" evidence="7">
    <location>
        <begin position="556"/>
        <end position="569"/>
    </location>
</feature>
<keyword evidence="6" id="KW-0460">Magnesium</keyword>
<reference evidence="8" key="1">
    <citation type="journal article" date="2020" name="Stud. Mycol.">
        <title>101 Dothideomycetes genomes: a test case for predicting lifestyles and emergence of pathogens.</title>
        <authorList>
            <person name="Haridas S."/>
            <person name="Albert R."/>
            <person name="Binder M."/>
            <person name="Bloem J."/>
            <person name="Labutti K."/>
            <person name="Salamov A."/>
            <person name="Andreopoulos B."/>
            <person name="Baker S."/>
            <person name="Barry K."/>
            <person name="Bills G."/>
            <person name="Bluhm B."/>
            <person name="Cannon C."/>
            <person name="Castanera R."/>
            <person name="Culley D."/>
            <person name="Daum C."/>
            <person name="Ezra D."/>
            <person name="Gonzalez J."/>
            <person name="Henrissat B."/>
            <person name="Kuo A."/>
            <person name="Liang C."/>
            <person name="Lipzen A."/>
            <person name="Lutzoni F."/>
            <person name="Magnuson J."/>
            <person name="Mondo S."/>
            <person name="Nolan M."/>
            <person name="Ohm R."/>
            <person name="Pangilinan J."/>
            <person name="Park H.-J."/>
            <person name="Ramirez L."/>
            <person name="Alfaro M."/>
            <person name="Sun H."/>
            <person name="Tritt A."/>
            <person name="Yoshinaga Y."/>
            <person name="Zwiers L.-H."/>
            <person name="Turgeon B."/>
            <person name="Goodwin S."/>
            <person name="Spatafora J."/>
            <person name="Crous P."/>
            <person name="Grigoriev I."/>
        </authorList>
    </citation>
    <scope>NUCLEOTIDE SEQUENCE</scope>
    <source>
        <strain evidence="8">CBS 279.74</strain>
    </source>
</reference>
<dbReference type="Gene3D" id="3.40.1190.10">
    <property type="entry name" value="Mur-like, catalytic domain"/>
    <property type="match status" value="1"/>
</dbReference>
<evidence type="ECO:0000256" key="3">
    <source>
        <dbReference type="ARBA" id="ARBA00022723"/>
    </source>
</evidence>
<dbReference type="NCBIfam" id="TIGR01499">
    <property type="entry name" value="folC"/>
    <property type="match status" value="1"/>
</dbReference>
<dbReference type="PROSITE" id="PS01012">
    <property type="entry name" value="FOLYLPOLYGLU_SYNT_2"/>
    <property type="match status" value="1"/>
</dbReference>
<dbReference type="InterPro" id="IPR018109">
    <property type="entry name" value="Folylpolyglutamate_synth_CS"/>
</dbReference>
<dbReference type="UniPathway" id="UPA00850"/>
<comment type="similarity">
    <text evidence="1">Belongs to the folylpolyglutamate synthase family.</text>
</comment>
<dbReference type="SUPFAM" id="SSF53623">
    <property type="entry name" value="MurD-like peptide ligases, catalytic domain"/>
    <property type="match status" value="1"/>
</dbReference>
<feature type="region of interest" description="Disordered" evidence="7">
    <location>
        <begin position="556"/>
        <end position="632"/>
    </location>
</feature>
<keyword evidence="5" id="KW-0067">ATP-binding</keyword>
<dbReference type="SUPFAM" id="SSF53244">
    <property type="entry name" value="MurD-like peptide ligases, peptide-binding domain"/>
    <property type="match status" value="1"/>
</dbReference>
<dbReference type="InterPro" id="IPR036565">
    <property type="entry name" value="Mur-like_cat_sf"/>
</dbReference>
<feature type="compositionally biased region" description="Polar residues" evidence="7">
    <location>
        <begin position="622"/>
        <end position="632"/>
    </location>
</feature>
<organism evidence="8 9">
    <name type="scientific">Pleomassaria siparia CBS 279.74</name>
    <dbReference type="NCBI Taxonomy" id="1314801"/>
    <lineage>
        <taxon>Eukaryota</taxon>
        <taxon>Fungi</taxon>
        <taxon>Dikarya</taxon>
        <taxon>Ascomycota</taxon>
        <taxon>Pezizomycotina</taxon>
        <taxon>Dothideomycetes</taxon>
        <taxon>Pleosporomycetidae</taxon>
        <taxon>Pleosporales</taxon>
        <taxon>Pleomassariaceae</taxon>
        <taxon>Pleomassaria</taxon>
    </lineage>
</organism>
<dbReference type="GO" id="GO:0005739">
    <property type="term" value="C:mitochondrion"/>
    <property type="evidence" value="ECO:0007669"/>
    <property type="project" value="TreeGrafter"/>
</dbReference>
<sequence length="687" mass="77118">MIQPGLERISLLLKDINFPWKAIHVAGTNGKGSICATASHLLTRRNIRNGRFTSPHVVDRWDCIAINGKTVDEKSFRRVEAHFSQLNKRENIEASEFELLTAAAFQLFNDENVKVGVVEVGMGGKLDATNILNNQVVSVISKIARDHENFLGTSVEQIALHKAGILRPNVPYVINPINEWNVHNVIAEYAREIGAGPLVHGDTKSLMKHLFASVHWRKFAYDFQAFQRDNAVLAYLAVVEAMKSMKLDTKKVREMLPGIRNTVYPGRFHHLNVRSVFGNTNNIILTDGAHNVDAATALDQYVARKIRKPANVSRDVYISTNLRVTWVIAMTDGKDAFNYLGTLLKPGDNIITTTFGPVDGMPWVKPMNAEDLLQVAKKACPGIVGFSMPTAGVFRALCAAKYMTSKAKSIVVTGSLYLVGDLLREKVEFTKEPNEEMMRSMEMTERHRVNSFLSEKLDELENVAPKTNPPPNSNENADLDLKLEIDSLERELDLLERGEISTSEARVEEGDEVLRHNFMDELEHTLSGSDHPSLNQRFFNEFEDIRKQLQKLPRAQSVTWSGLPPNSTALHDPLDSIGRHSTLQDPIGRPLEEPKVPKHYSASSPDESPFSRRGRDFKVFRPNTSGLEPVQEQDSISVVANNMLPISSLIRPHYANYSPGEKMVDRINGKTFPVQPQPLRRLKNIDR</sequence>
<dbReference type="EMBL" id="MU005774">
    <property type="protein sequence ID" value="KAF2707085.1"/>
    <property type="molecule type" value="Genomic_DNA"/>
</dbReference>
<name>A0A6G1K3I5_9PLEO</name>